<feature type="domain" description="Glycosyl transferase CAP10" evidence="2">
    <location>
        <begin position="148"/>
        <end position="407"/>
    </location>
</feature>
<protein>
    <recommendedName>
        <fullName evidence="2">Glycosyl transferase CAP10 domain-containing protein</fullName>
    </recommendedName>
</protein>
<dbReference type="Proteomes" id="UP000812966">
    <property type="component" value="Unassembled WGS sequence"/>
</dbReference>
<dbReference type="InterPro" id="IPR006598">
    <property type="entry name" value="CAP10"/>
</dbReference>
<evidence type="ECO:0000256" key="1">
    <source>
        <dbReference type="SAM" id="Phobius"/>
    </source>
</evidence>
<feature type="transmembrane region" description="Helical" evidence="1">
    <location>
        <begin position="21"/>
        <end position="39"/>
    </location>
</feature>
<gene>
    <name evidence="3" type="ORF">FFLO_05627</name>
</gene>
<dbReference type="PANTHER" id="PTHR12203">
    <property type="entry name" value="KDEL LYS-ASP-GLU-LEU CONTAINING - RELATED"/>
    <property type="match status" value="1"/>
</dbReference>
<dbReference type="InterPro" id="IPR051091">
    <property type="entry name" value="O-Glucosyltr/Glycosyltrsf_90"/>
</dbReference>
<dbReference type="AlphaFoldDB" id="A0A8K0JGI0"/>
<keyword evidence="4" id="KW-1185">Reference proteome</keyword>
<keyword evidence="1" id="KW-1133">Transmembrane helix</keyword>
<dbReference type="Pfam" id="PF05686">
    <property type="entry name" value="Glyco_transf_90"/>
    <property type="match status" value="1"/>
</dbReference>
<sequence length="431" mass="49660">MTILTRISEYNSIHRANVRRWHVIILIVVLFLLATTSHIRRPFSTFGTPIGSVHTTPIDWQDVRTYNEEQCKLLFPRLFRQADLAREWYRQNGGISRDAVDAAEKDGNARVIIHDNKLYVKKFAGGWHSRTQAVLAALHDTILTSPEPLPNVDMVMQTGDMSDGDLPLFALSRREGNDKLWLMPDFGLYSWPEALGPKASSWFEVRQDTLDHEHRLAAKQTSHEERRSMCSIAEPQSWSNKIPKLLWRGVPMTEIRKGLLAATKDQPWADVSEIHWNDMQNTPFLSPAEHCDYKYLAQVEGNSYSGRLKNLLQCRSVIVTHPLTWVQHFHHLFDTNITSPARNMVEVPLSLERHLAKAIEHLQDHDEVARRIASNSWQLFQRYLSPAANDCYYRYALRAYASVQTFQPTIDETAVAYESFLLKGSTRWEQG</sequence>
<proteinExistence type="predicted"/>
<reference evidence="3" key="1">
    <citation type="submission" date="2020-04" db="EMBL/GenBank/DDBJ databases">
        <title>Analysis of mating type loci in Filobasidium floriforme.</title>
        <authorList>
            <person name="Nowrousian M."/>
        </authorList>
    </citation>
    <scope>NUCLEOTIDE SEQUENCE</scope>
    <source>
        <strain evidence="3">CBS 6242</strain>
    </source>
</reference>
<dbReference type="EMBL" id="JABELV010000148">
    <property type="protein sequence ID" value="KAG7529485.1"/>
    <property type="molecule type" value="Genomic_DNA"/>
</dbReference>
<dbReference type="PANTHER" id="PTHR12203:SF107">
    <property type="entry name" value="GLYCOSYL TRANSFERASE CAP10 DOMAIN-CONTAINING PROTEIN"/>
    <property type="match status" value="1"/>
</dbReference>
<evidence type="ECO:0000259" key="2">
    <source>
        <dbReference type="SMART" id="SM00672"/>
    </source>
</evidence>
<accession>A0A8K0JGI0</accession>
<comment type="caution">
    <text evidence="3">The sequence shown here is derived from an EMBL/GenBank/DDBJ whole genome shotgun (WGS) entry which is preliminary data.</text>
</comment>
<dbReference type="SMART" id="SM00672">
    <property type="entry name" value="CAP10"/>
    <property type="match status" value="1"/>
</dbReference>
<name>A0A8K0JGI0_9TREE</name>
<evidence type="ECO:0000313" key="4">
    <source>
        <dbReference type="Proteomes" id="UP000812966"/>
    </source>
</evidence>
<evidence type="ECO:0000313" key="3">
    <source>
        <dbReference type="EMBL" id="KAG7529485.1"/>
    </source>
</evidence>
<keyword evidence="1" id="KW-0812">Transmembrane</keyword>
<keyword evidence="1" id="KW-0472">Membrane</keyword>
<organism evidence="3 4">
    <name type="scientific">Filobasidium floriforme</name>
    <dbReference type="NCBI Taxonomy" id="5210"/>
    <lineage>
        <taxon>Eukaryota</taxon>
        <taxon>Fungi</taxon>
        <taxon>Dikarya</taxon>
        <taxon>Basidiomycota</taxon>
        <taxon>Agaricomycotina</taxon>
        <taxon>Tremellomycetes</taxon>
        <taxon>Filobasidiales</taxon>
        <taxon>Filobasidiaceae</taxon>
        <taxon>Filobasidium</taxon>
    </lineage>
</organism>